<gene>
    <name evidence="1" type="ORF">HHL21_09995</name>
</gene>
<evidence type="ECO:0000313" key="2">
    <source>
        <dbReference type="Proteomes" id="UP000583752"/>
    </source>
</evidence>
<dbReference type="EMBL" id="JABBGG010000005">
    <property type="protein sequence ID" value="NML61403.1"/>
    <property type="molecule type" value="Genomic_DNA"/>
</dbReference>
<name>A0A848HQ62_9BURK</name>
<proteinExistence type="predicted"/>
<sequence length="239" mass="27328">MQELLKRVLDAHGGLDHWNAFKTVSATVVTGGDFWTTKGLEMDSFARRASAAIDREWSTVTPFGNPDWTMTFTPERVVIEDGTKAVIAERNDPASAFAGHGLETPWDPLHRAYFNGYALWTYFTTPFLLAMPGVTVREVEPWDEQGEPWRVLRASFPASIATHCREQDFYFGPDVLLRRHDYQVEISGGFKAAQYLYDIKEFDGIKFPTRRRAHPRLDDRQPVRDKVLVSIDLSDFQLV</sequence>
<organism evidence="1 2">
    <name type="scientific">Massilia polaris</name>
    <dbReference type="NCBI Taxonomy" id="2728846"/>
    <lineage>
        <taxon>Bacteria</taxon>
        <taxon>Pseudomonadati</taxon>
        <taxon>Pseudomonadota</taxon>
        <taxon>Betaproteobacteria</taxon>
        <taxon>Burkholderiales</taxon>
        <taxon>Oxalobacteraceae</taxon>
        <taxon>Telluria group</taxon>
        <taxon>Massilia</taxon>
    </lineage>
</organism>
<evidence type="ECO:0000313" key="1">
    <source>
        <dbReference type="EMBL" id="NML61403.1"/>
    </source>
</evidence>
<reference evidence="1 2" key="1">
    <citation type="submission" date="2020-04" db="EMBL/GenBank/DDBJ databases">
        <title>Massilia sp. RP-1-19 isolated from soil.</title>
        <authorList>
            <person name="Dahal R.H."/>
        </authorList>
    </citation>
    <scope>NUCLEOTIDE SEQUENCE [LARGE SCALE GENOMIC DNA]</scope>
    <source>
        <strain evidence="1 2">RP-1-19</strain>
    </source>
</reference>
<comment type="caution">
    <text evidence="1">The sequence shown here is derived from an EMBL/GenBank/DDBJ whole genome shotgun (WGS) entry which is preliminary data.</text>
</comment>
<keyword evidence="2" id="KW-1185">Reference proteome</keyword>
<dbReference type="RefSeq" id="WP_169465294.1">
    <property type="nucleotide sequence ID" value="NZ_JABBGG010000005.1"/>
</dbReference>
<dbReference type="AlphaFoldDB" id="A0A848HQ62"/>
<accession>A0A848HQ62</accession>
<dbReference type="Proteomes" id="UP000583752">
    <property type="component" value="Unassembled WGS sequence"/>
</dbReference>
<protein>
    <submittedName>
        <fullName evidence="1">Uncharacterized protein</fullName>
    </submittedName>
</protein>